<dbReference type="InterPro" id="IPR005151">
    <property type="entry name" value="Tail-specific_protease"/>
</dbReference>
<dbReference type="PANTHER" id="PTHR32060">
    <property type="entry name" value="TAIL-SPECIFIC PROTEASE"/>
    <property type="match status" value="1"/>
</dbReference>
<accession>A0ABQ4Z0E1</accession>
<organism evidence="2 3">
    <name type="scientific">Tanacetum coccineum</name>
    <dbReference type="NCBI Taxonomy" id="301880"/>
    <lineage>
        <taxon>Eukaryota</taxon>
        <taxon>Viridiplantae</taxon>
        <taxon>Streptophyta</taxon>
        <taxon>Embryophyta</taxon>
        <taxon>Tracheophyta</taxon>
        <taxon>Spermatophyta</taxon>
        <taxon>Magnoliopsida</taxon>
        <taxon>eudicotyledons</taxon>
        <taxon>Gunneridae</taxon>
        <taxon>Pentapetalae</taxon>
        <taxon>asterids</taxon>
        <taxon>campanulids</taxon>
        <taxon>Asterales</taxon>
        <taxon>Asteraceae</taxon>
        <taxon>Asteroideae</taxon>
        <taxon>Anthemideae</taxon>
        <taxon>Anthemidinae</taxon>
        <taxon>Tanacetum</taxon>
    </lineage>
</organism>
<dbReference type="SUPFAM" id="SSF52096">
    <property type="entry name" value="ClpP/crotonase"/>
    <property type="match status" value="1"/>
</dbReference>
<sequence>MVIIQIAAGVAQSSTDLVDVSNGQLIARTSVFYRLEQMDNGKTSVGYVCLKEFNALARKDLVTGEIWTTMKRFQGMGASVFVLDLRENLGGLVQEGIEIAKLFLNKGEMLSL</sequence>
<dbReference type="Pfam" id="PF03572">
    <property type="entry name" value="Peptidase_S41"/>
    <property type="match status" value="1"/>
</dbReference>
<evidence type="ECO:0000313" key="3">
    <source>
        <dbReference type="Proteomes" id="UP001151760"/>
    </source>
</evidence>
<gene>
    <name evidence="2" type="ORF">Tco_0749767</name>
</gene>
<feature type="domain" description="Tail specific protease" evidence="1">
    <location>
        <begin position="45"/>
        <end position="110"/>
    </location>
</feature>
<dbReference type="PANTHER" id="PTHR32060:SF31">
    <property type="entry name" value="CARBOXYL-TERMINAL-PROCESSING PEPTIDASE 1, CHLOROPLASTIC"/>
    <property type="match status" value="1"/>
</dbReference>
<reference evidence="2" key="2">
    <citation type="submission" date="2022-01" db="EMBL/GenBank/DDBJ databases">
        <authorList>
            <person name="Yamashiro T."/>
            <person name="Shiraishi A."/>
            <person name="Satake H."/>
            <person name="Nakayama K."/>
        </authorList>
    </citation>
    <scope>NUCLEOTIDE SEQUENCE</scope>
</reference>
<dbReference type="EMBL" id="BQNB010010884">
    <property type="protein sequence ID" value="GJS83226.1"/>
    <property type="molecule type" value="Genomic_DNA"/>
</dbReference>
<name>A0ABQ4Z0E1_9ASTR</name>
<proteinExistence type="predicted"/>
<dbReference type="InterPro" id="IPR029045">
    <property type="entry name" value="ClpP/crotonase-like_dom_sf"/>
</dbReference>
<keyword evidence="3" id="KW-1185">Reference proteome</keyword>
<dbReference type="Gene3D" id="3.90.226.10">
    <property type="entry name" value="2-enoyl-CoA Hydratase, Chain A, domain 1"/>
    <property type="match status" value="1"/>
</dbReference>
<evidence type="ECO:0000313" key="2">
    <source>
        <dbReference type="EMBL" id="GJS83226.1"/>
    </source>
</evidence>
<reference evidence="2" key="1">
    <citation type="journal article" date="2022" name="Int. J. Mol. Sci.">
        <title>Draft Genome of Tanacetum Coccineum: Genomic Comparison of Closely Related Tanacetum-Family Plants.</title>
        <authorList>
            <person name="Yamashiro T."/>
            <person name="Shiraishi A."/>
            <person name="Nakayama K."/>
            <person name="Satake H."/>
        </authorList>
    </citation>
    <scope>NUCLEOTIDE SEQUENCE</scope>
</reference>
<dbReference type="Proteomes" id="UP001151760">
    <property type="component" value="Unassembled WGS sequence"/>
</dbReference>
<protein>
    <submittedName>
        <fullName evidence="2">Carboxyl-terminal-processing peptidase 1, chloroplastic</fullName>
    </submittedName>
</protein>
<evidence type="ECO:0000259" key="1">
    <source>
        <dbReference type="Pfam" id="PF03572"/>
    </source>
</evidence>
<comment type="caution">
    <text evidence="2">The sequence shown here is derived from an EMBL/GenBank/DDBJ whole genome shotgun (WGS) entry which is preliminary data.</text>
</comment>